<comment type="similarity">
    <text evidence="3">Belongs to the PMEI family.</text>
</comment>
<dbReference type="EMBL" id="CM027683">
    <property type="protein sequence ID" value="KAG0534623.1"/>
    <property type="molecule type" value="Genomic_DNA"/>
</dbReference>
<dbReference type="Proteomes" id="UP000807115">
    <property type="component" value="Chromosome 4"/>
</dbReference>
<dbReference type="OrthoDB" id="679957at2759"/>
<dbReference type="SMART" id="SM00856">
    <property type="entry name" value="PMEI"/>
    <property type="match status" value="1"/>
</dbReference>
<dbReference type="GO" id="GO:0004857">
    <property type="term" value="F:enzyme inhibitor activity"/>
    <property type="evidence" value="ECO:0007669"/>
    <property type="project" value="InterPro"/>
</dbReference>
<evidence type="ECO:0000256" key="1">
    <source>
        <dbReference type="ARBA" id="ARBA00022729"/>
    </source>
</evidence>
<protein>
    <recommendedName>
        <fullName evidence="5">Pectinesterase inhibitor domain-containing protein</fullName>
    </recommendedName>
</protein>
<dbReference type="InterPro" id="IPR006501">
    <property type="entry name" value="Pectinesterase_inhib_dom"/>
</dbReference>
<keyword evidence="1 4" id="KW-0732">Signal</keyword>
<dbReference type="Pfam" id="PF04043">
    <property type="entry name" value="PMEI"/>
    <property type="match status" value="1"/>
</dbReference>
<feature type="signal peptide" evidence="4">
    <location>
        <begin position="1"/>
        <end position="26"/>
    </location>
</feature>
<feature type="domain" description="Pectinesterase inhibitor" evidence="5">
    <location>
        <begin position="28"/>
        <end position="172"/>
    </location>
</feature>
<accession>A0A921R6A4</accession>
<reference evidence="6" key="2">
    <citation type="submission" date="2020-10" db="EMBL/GenBank/DDBJ databases">
        <authorList>
            <person name="Cooper E.A."/>
            <person name="Brenton Z.W."/>
            <person name="Flinn B.S."/>
            <person name="Jenkins J."/>
            <person name="Shu S."/>
            <person name="Flowers D."/>
            <person name="Luo F."/>
            <person name="Wang Y."/>
            <person name="Xia P."/>
            <person name="Barry K."/>
            <person name="Daum C."/>
            <person name="Lipzen A."/>
            <person name="Yoshinaga Y."/>
            <person name="Schmutz J."/>
            <person name="Saski C."/>
            <person name="Vermerris W."/>
            <person name="Kresovich S."/>
        </authorList>
    </citation>
    <scope>NUCLEOTIDE SEQUENCE</scope>
</reference>
<feature type="chain" id="PRO_5038093413" description="Pectinesterase inhibitor domain-containing protein" evidence="4">
    <location>
        <begin position="27"/>
        <end position="183"/>
    </location>
</feature>
<sequence length="183" mass="18906">MAYYIKSSAMVPVLLLAVLAIAPVLAIATTSAINATCTALDAQHYDHPYAYCVGVLSGDSAAAAATDERGVAAAAINIAAHKAAATVSVVTYLVDELSLCSKYYGRMVESLTAVLADFHAGRFDDAALAKARSASEVPNDCDVILLQGSAKKNPFSQENIDNGRLSGLARDITALVANKGPSS</sequence>
<keyword evidence="2" id="KW-1015">Disulfide bond</keyword>
<dbReference type="KEGG" id="sbi:8078386"/>
<evidence type="ECO:0000256" key="4">
    <source>
        <dbReference type="SAM" id="SignalP"/>
    </source>
</evidence>
<proteinExistence type="inferred from homology"/>
<name>A0A921R6A4_SORBI</name>
<evidence type="ECO:0000256" key="2">
    <source>
        <dbReference type="ARBA" id="ARBA00023157"/>
    </source>
</evidence>
<dbReference type="InterPro" id="IPR035513">
    <property type="entry name" value="Invertase/methylesterase_inhib"/>
</dbReference>
<evidence type="ECO:0000313" key="7">
    <source>
        <dbReference type="Proteomes" id="UP000807115"/>
    </source>
</evidence>
<dbReference type="PANTHER" id="PTHR35357">
    <property type="entry name" value="OS02G0537100 PROTEIN"/>
    <property type="match status" value="1"/>
</dbReference>
<dbReference type="SUPFAM" id="SSF101148">
    <property type="entry name" value="Plant invertase/pectin methylesterase inhibitor"/>
    <property type="match status" value="1"/>
</dbReference>
<dbReference type="NCBIfam" id="TIGR01614">
    <property type="entry name" value="PME_inhib"/>
    <property type="match status" value="1"/>
</dbReference>
<evidence type="ECO:0000313" key="6">
    <source>
        <dbReference type="EMBL" id="KAG0534623.1"/>
    </source>
</evidence>
<evidence type="ECO:0000256" key="3">
    <source>
        <dbReference type="ARBA" id="ARBA00038471"/>
    </source>
</evidence>
<gene>
    <name evidence="6" type="ORF">BDA96_04G295400</name>
</gene>
<reference evidence="6" key="1">
    <citation type="journal article" date="2019" name="BMC Genomics">
        <title>A new reference genome for Sorghum bicolor reveals high levels of sequence similarity between sweet and grain genotypes: implications for the genetics of sugar metabolism.</title>
        <authorList>
            <person name="Cooper E.A."/>
            <person name="Brenton Z.W."/>
            <person name="Flinn B.S."/>
            <person name="Jenkins J."/>
            <person name="Shu S."/>
            <person name="Flowers D."/>
            <person name="Luo F."/>
            <person name="Wang Y."/>
            <person name="Xia P."/>
            <person name="Barry K."/>
            <person name="Daum C."/>
            <person name="Lipzen A."/>
            <person name="Yoshinaga Y."/>
            <person name="Schmutz J."/>
            <person name="Saski C."/>
            <person name="Vermerris W."/>
            <person name="Kresovich S."/>
        </authorList>
    </citation>
    <scope>NUCLEOTIDE SEQUENCE</scope>
</reference>
<comment type="caution">
    <text evidence="6">The sequence shown here is derived from an EMBL/GenBank/DDBJ whole genome shotgun (WGS) entry which is preliminary data.</text>
</comment>
<dbReference type="AlphaFoldDB" id="A0A921R6A4"/>
<organism evidence="6 7">
    <name type="scientific">Sorghum bicolor</name>
    <name type="common">Sorghum</name>
    <name type="synonym">Sorghum vulgare</name>
    <dbReference type="NCBI Taxonomy" id="4558"/>
    <lineage>
        <taxon>Eukaryota</taxon>
        <taxon>Viridiplantae</taxon>
        <taxon>Streptophyta</taxon>
        <taxon>Embryophyta</taxon>
        <taxon>Tracheophyta</taxon>
        <taxon>Spermatophyta</taxon>
        <taxon>Magnoliopsida</taxon>
        <taxon>Liliopsida</taxon>
        <taxon>Poales</taxon>
        <taxon>Poaceae</taxon>
        <taxon>PACMAD clade</taxon>
        <taxon>Panicoideae</taxon>
        <taxon>Andropogonodae</taxon>
        <taxon>Andropogoneae</taxon>
        <taxon>Sorghinae</taxon>
        <taxon>Sorghum</taxon>
    </lineage>
</organism>
<evidence type="ECO:0000259" key="5">
    <source>
        <dbReference type="SMART" id="SM00856"/>
    </source>
</evidence>
<dbReference type="Gene3D" id="1.20.140.40">
    <property type="entry name" value="Invertase/pectin methylesterase inhibitor family protein"/>
    <property type="match status" value="1"/>
</dbReference>
<dbReference type="PANTHER" id="PTHR35357:SF24">
    <property type="entry name" value="OS04G0587200 PROTEIN"/>
    <property type="match status" value="1"/>
</dbReference>